<dbReference type="EMBL" id="JAKKZF010000102">
    <property type="protein sequence ID" value="MCG0066268.1"/>
    <property type="molecule type" value="Genomic_DNA"/>
</dbReference>
<gene>
    <name evidence="1" type="ORF">L0F81_23750</name>
</gene>
<name>A0ABS9JL43_9ACTN</name>
<organism evidence="1 2">
    <name type="scientific">Streptomyces tricolor</name>
    <dbReference type="NCBI Taxonomy" id="68277"/>
    <lineage>
        <taxon>Bacteria</taxon>
        <taxon>Bacillati</taxon>
        <taxon>Actinomycetota</taxon>
        <taxon>Actinomycetes</taxon>
        <taxon>Kitasatosporales</taxon>
        <taxon>Streptomycetaceae</taxon>
        <taxon>Streptomyces</taxon>
        <taxon>Streptomyces violaceoruber group</taxon>
    </lineage>
</organism>
<keyword evidence="2" id="KW-1185">Reference proteome</keyword>
<dbReference type="RefSeq" id="WP_086699673.1">
    <property type="nucleotide sequence ID" value="NZ_JAKKZF010000102.1"/>
</dbReference>
<dbReference type="Proteomes" id="UP001299012">
    <property type="component" value="Unassembled WGS sequence"/>
</dbReference>
<protein>
    <submittedName>
        <fullName evidence="1">Uncharacterized protein</fullName>
    </submittedName>
</protein>
<evidence type="ECO:0000313" key="2">
    <source>
        <dbReference type="Proteomes" id="UP001299012"/>
    </source>
</evidence>
<proteinExistence type="predicted"/>
<accession>A0ABS9JL43</accession>
<sequence>MTIQPETESQAQAQAAEFAAFLVGHLNGRVHQALSEELHELLQAVSTHGKKGQLVIKVQVEPSKGHVEGDPLAISVESDLRAPKSTPPAAIYFVDDDGNPTRNDPRQMQLDFRTAPATTNFKDA</sequence>
<evidence type="ECO:0000313" key="1">
    <source>
        <dbReference type="EMBL" id="MCG0066268.1"/>
    </source>
</evidence>
<reference evidence="1 2" key="1">
    <citation type="submission" date="2022-01" db="EMBL/GenBank/DDBJ databases">
        <title>Draft Genome Sequences of Seven Type Strains of the Genus Streptomyces.</title>
        <authorList>
            <person name="Aziz S."/>
            <person name="Coretto E."/>
            <person name="Chronakova A."/>
            <person name="Sproer C."/>
            <person name="Huber K."/>
            <person name="Nouioui I."/>
            <person name="Gross H."/>
        </authorList>
    </citation>
    <scope>NUCLEOTIDE SEQUENCE [LARGE SCALE GENOMIC DNA]</scope>
    <source>
        <strain evidence="1 2">DSM 41685</strain>
    </source>
</reference>
<comment type="caution">
    <text evidence="1">The sequence shown here is derived from an EMBL/GenBank/DDBJ whole genome shotgun (WGS) entry which is preliminary data.</text>
</comment>